<feature type="domain" description="Outer membrane protein OmpA-like transmembrane" evidence="4">
    <location>
        <begin position="30"/>
        <end position="193"/>
    </location>
</feature>
<dbReference type="OrthoDB" id="7620169at2"/>
<evidence type="ECO:0000256" key="2">
    <source>
        <dbReference type="ARBA" id="ARBA00023114"/>
    </source>
</evidence>
<evidence type="ECO:0000313" key="6">
    <source>
        <dbReference type="Proteomes" id="UP000199371"/>
    </source>
</evidence>
<keyword evidence="3" id="KW-0732">Signal</keyword>
<gene>
    <name evidence="5" type="ORF">SAMN05660691_00408</name>
</gene>
<keyword evidence="2" id="KW-0626">Porin</keyword>
<proteinExistence type="inferred from homology"/>
<evidence type="ECO:0000259" key="4">
    <source>
        <dbReference type="Pfam" id="PF01389"/>
    </source>
</evidence>
<dbReference type="GO" id="GO:0009279">
    <property type="term" value="C:cell outer membrane"/>
    <property type="evidence" value="ECO:0007669"/>
    <property type="project" value="InterPro"/>
</dbReference>
<dbReference type="Pfam" id="PF01389">
    <property type="entry name" value="OmpA_membrane"/>
    <property type="match status" value="1"/>
</dbReference>
<reference evidence="6" key="1">
    <citation type="submission" date="2016-10" db="EMBL/GenBank/DDBJ databases">
        <authorList>
            <person name="Varghese N."/>
            <person name="Submissions S."/>
        </authorList>
    </citation>
    <scope>NUCLEOTIDE SEQUENCE [LARGE SCALE GENOMIC DNA]</scope>
    <source>
        <strain evidence="6">DSM 17616</strain>
    </source>
</reference>
<dbReference type="InterPro" id="IPR000498">
    <property type="entry name" value="OmpA-like_TM_dom"/>
</dbReference>
<evidence type="ECO:0000256" key="3">
    <source>
        <dbReference type="SAM" id="SignalP"/>
    </source>
</evidence>
<dbReference type="EMBL" id="FNXF01000001">
    <property type="protein sequence ID" value="SEH59657.1"/>
    <property type="molecule type" value="Genomic_DNA"/>
</dbReference>
<feature type="chain" id="PRO_5011691357" evidence="3">
    <location>
        <begin position="22"/>
        <end position="193"/>
    </location>
</feature>
<comment type="similarity">
    <text evidence="1">Belongs to the outer membrane OOP (TC 1.B.6) superfamily. OmpA family.</text>
</comment>
<keyword evidence="6" id="KW-1185">Reference proteome</keyword>
<dbReference type="RefSeq" id="WP_092789639.1">
    <property type="nucleotide sequence ID" value="NZ_DASWWU010000014.1"/>
</dbReference>
<dbReference type="STRING" id="173990.SAMN05660691_00408"/>
<organism evidence="5 6">
    <name type="scientific">Rheinheimera pacifica</name>
    <dbReference type="NCBI Taxonomy" id="173990"/>
    <lineage>
        <taxon>Bacteria</taxon>
        <taxon>Pseudomonadati</taxon>
        <taxon>Pseudomonadota</taxon>
        <taxon>Gammaproteobacteria</taxon>
        <taxon>Chromatiales</taxon>
        <taxon>Chromatiaceae</taxon>
        <taxon>Rheinheimera</taxon>
    </lineage>
</organism>
<keyword evidence="2" id="KW-0813">Transport</keyword>
<dbReference type="Gene3D" id="2.40.160.20">
    <property type="match status" value="1"/>
</dbReference>
<dbReference type="Proteomes" id="UP000199371">
    <property type="component" value="Unassembled WGS sequence"/>
</dbReference>
<evidence type="ECO:0000313" key="5">
    <source>
        <dbReference type="EMBL" id="SEH59657.1"/>
    </source>
</evidence>
<feature type="signal peptide" evidence="3">
    <location>
        <begin position="1"/>
        <end position="21"/>
    </location>
</feature>
<accession>A0A1H6JKV3</accession>
<sequence>MRKSFLAVLTASSLIATSAYAATPQEDIDHMGIYVGAAYGLLKVDGDDQDFDEEDNASRYFVGAQFNQVLSLEGGYIDFGNYGNSIFNTDLDGYTLALKAGLPVTERFTVYAQGGNIWWKADINATDDSADVDGSDIFYGVGVSFALTQNLALRLEYTRFDVEFDRDEIGILAEIDSFDTKVDYASIGIQYTF</sequence>
<protein>
    <submittedName>
        <fullName evidence="5">Opacity protein</fullName>
    </submittedName>
</protein>
<evidence type="ECO:0000256" key="1">
    <source>
        <dbReference type="ARBA" id="ARBA00005710"/>
    </source>
</evidence>
<keyword evidence="2" id="KW-0812">Transmembrane</keyword>
<dbReference type="SUPFAM" id="SSF56925">
    <property type="entry name" value="OMPA-like"/>
    <property type="match status" value="1"/>
</dbReference>
<name>A0A1H6JKV3_9GAMM</name>
<dbReference type="GO" id="GO:0015288">
    <property type="term" value="F:porin activity"/>
    <property type="evidence" value="ECO:0007669"/>
    <property type="project" value="UniProtKB-KW"/>
</dbReference>
<dbReference type="InterPro" id="IPR011250">
    <property type="entry name" value="OMP/PagP_B-barrel"/>
</dbReference>
<keyword evidence="2" id="KW-0406">Ion transport</keyword>
<dbReference type="AlphaFoldDB" id="A0A1H6JKV3"/>
<dbReference type="GO" id="GO:0046930">
    <property type="term" value="C:pore complex"/>
    <property type="evidence" value="ECO:0007669"/>
    <property type="project" value="UniProtKB-KW"/>
</dbReference>